<feature type="domain" description="ABC transporter" evidence="4">
    <location>
        <begin position="4"/>
        <end position="259"/>
    </location>
</feature>
<protein>
    <submittedName>
        <fullName evidence="5">ABC transporter</fullName>
    </submittedName>
</protein>
<reference evidence="5 6" key="1">
    <citation type="submission" date="2016-05" db="EMBL/GenBank/DDBJ databases">
        <authorList>
            <person name="Gu J."/>
        </authorList>
    </citation>
    <scope>NUCLEOTIDE SEQUENCE [LARGE SCALE GENOMIC DNA]</scope>
    <source>
        <strain evidence="5 6">ACCC40021</strain>
    </source>
</reference>
<evidence type="ECO:0000256" key="1">
    <source>
        <dbReference type="ARBA" id="ARBA00022737"/>
    </source>
</evidence>
<dbReference type="PROSITE" id="PS50893">
    <property type="entry name" value="ABC_TRANSPORTER_2"/>
    <property type="match status" value="2"/>
</dbReference>
<dbReference type="InterPro" id="IPR050611">
    <property type="entry name" value="ABCF"/>
</dbReference>
<evidence type="ECO:0000313" key="5">
    <source>
        <dbReference type="EMBL" id="APY85354.1"/>
    </source>
</evidence>
<dbReference type="InterPro" id="IPR027417">
    <property type="entry name" value="P-loop_NTPase"/>
</dbReference>
<keyword evidence="6" id="KW-1185">Reference proteome</keyword>
<keyword evidence="1" id="KW-0677">Repeat</keyword>
<gene>
    <name evidence="5" type="ORF">A7J05_06115</name>
</gene>
<dbReference type="SUPFAM" id="SSF52540">
    <property type="entry name" value="P-loop containing nucleoside triphosphate hydrolases"/>
    <property type="match status" value="2"/>
</dbReference>
<dbReference type="EMBL" id="CP015588">
    <property type="protein sequence ID" value="APY85354.1"/>
    <property type="molecule type" value="Genomic_DNA"/>
</dbReference>
<dbReference type="PANTHER" id="PTHR19211">
    <property type="entry name" value="ATP-BINDING TRANSPORT PROTEIN-RELATED"/>
    <property type="match status" value="1"/>
</dbReference>
<dbReference type="SMART" id="SM00382">
    <property type="entry name" value="AAA"/>
    <property type="match status" value="2"/>
</dbReference>
<dbReference type="PANTHER" id="PTHR19211:SF69">
    <property type="entry name" value="ATP-BINDING PROTEIN UUP"/>
    <property type="match status" value="1"/>
</dbReference>
<dbReference type="RefSeq" id="WP_076683417.1">
    <property type="nucleotide sequence ID" value="NZ_CP015588.1"/>
</dbReference>
<organism evidence="5 6">
    <name type="scientific">Streptomyces alfalfae</name>
    <dbReference type="NCBI Taxonomy" id="1642299"/>
    <lineage>
        <taxon>Bacteria</taxon>
        <taxon>Bacillati</taxon>
        <taxon>Actinomycetota</taxon>
        <taxon>Actinomycetes</taxon>
        <taxon>Kitasatosporales</taxon>
        <taxon>Streptomycetaceae</taxon>
        <taxon>Streptomyces</taxon>
    </lineage>
</organism>
<evidence type="ECO:0000313" key="6">
    <source>
        <dbReference type="Proteomes" id="UP000187191"/>
    </source>
</evidence>
<dbReference type="Proteomes" id="UP000187191">
    <property type="component" value="Chromosome"/>
</dbReference>
<dbReference type="Gene3D" id="3.40.50.300">
    <property type="entry name" value="P-loop containing nucleotide triphosphate hydrolases"/>
    <property type="match status" value="2"/>
</dbReference>
<dbReference type="Pfam" id="PF00005">
    <property type="entry name" value="ABC_tran"/>
    <property type="match status" value="2"/>
</dbReference>
<keyword evidence="3" id="KW-0067">ATP-binding</keyword>
<dbReference type="InterPro" id="IPR003439">
    <property type="entry name" value="ABC_transporter-like_ATP-bd"/>
</dbReference>
<proteinExistence type="predicted"/>
<feature type="domain" description="ABC transporter" evidence="4">
    <location>
        <begin position="317"/>
        <end position="541"/>
    </location>
</feature>
<evidence type="ECO:0000256" key="3">
    <source>
        <dbReference type="ARBA" id="ARBA00022840"/>
    </source>
</evidence>
<keyword evidence="2" id="KW-0547">Nucleotide-binding</keyword>
<name>A0ABM6GNH8_9ACTN</name>
<dbReference type="InterPro" id="IPR003593">
    <property type="entry name" value="AAA+_ATPase"/>
</dbReference>
<dbReference type="CDD" id="cd03221">
    <property type="entry name" value="ABCF_EF-3"/>
    <property type="match status" value="2"/>
</dbReference>
<accession>A0ABM6GNH8</accession>
<sequence>MGHLEAAHLEYYLPDGRALLGDVSFRVGEGSVVALVGANGAGKTTLLRLISGELQPHGGSVTVSGGLGVMPQFVGSVRDESTVRDLLVSVAQPRIREAAKAVDAAEHAIMTVDDEAAQMSYAQALSDWAEVQGYEAETLWDICTMAALGVPYDKAQFREVRTLSGGEQKRLVLEALLRGADEVLLLDEPDNYLDVPGKRWLEGQLAETRKTVLFVSHDRELLARAAEKIVSVEQSPGGADAWVHGGGFETFHEARKERFARFEELRRRWDEKHEQLKKLVRTLRQAADISHEMASRYHAAQTRLRKFEEAGPPPEPPREQDITMRLHGGRTGVRAVTCENLELTGLMQPFDLEVFYGERVAVLGSNGSGKSHFLRLLAGDSENPVAHTGSWKLGARVVPGHFAQTHSRPELMGRPLLDILWREHAQDRGAAMSRLRRYELTGQAEQNFDRLSGGQQARFQILLLELQGCTALLLDEPTDNLDLESAEALQEGLEAFQGTVLAVTHDRWFARSFDRYLVFGSDGRVRETPEPVWDERRVERAR</sequence>
<evidence type="ECO:0000256" key="2">
    <source>
        <dbReference type="ARBA" id="ARBA00022741"/>
    </source>
</evidence>
<evidence type="ECO:0000259" key="4">
    <source>
        <dbReference type="PROSITE" id="PS50893"/>
    </source>
</evidence>